<dbReference type="Proteomes" id="UP001153331">
    <property type="component" value="Unassembled WGS sequence"/>
</dbReference>
<comment type="caution">
    <text evidence="1">The sequence shown here is derived from an EMBL/GenBank/DDBJ whole genome shotgun (WGS) entry which is preliminary data.</text>
</comment>
<gene>
    <name evidence="1" type="ORF">OPT61_g8398</name>
</gene>
<protein>
    <submittedName>
        <fullName evidence="1">Uncharacterized protein</fullName>
    </submittedName>
</protein>
<evidence type="ECO:0000313" key="2">
    <source>
        <dbReference type="Proteomes" id="UP001153331"/>
    </source>
</evidence>
<accession>A0ACC2HZ86</accession>
<reference evidence="1" key="1">
    <citation type="submission" date="2022-11" db="EMBL/GenBank/DDBJ databases">
        <title>Genome Sequence of Boeremia exigua.</title>
        <authorList>
            <person name="Buettner E."/>
        </authorList>
    </citation>
    <scope>NUCLEOTIDE SEQUENCE</scope>
    <source>
        <strain evidence="1">CU02</strain>
    </source>
</reference>
<evidence type="ECO:0000313" key="1">
    <source>
        <dbReference type="EMBL" id="KAJ8108113.1"/>
    </source>
</evidence>
<keyword evidence="2" id="KW-1185">Reference proteome</keyword>
<sequence length="343" mass="37842">MQATSAPFFYYNPEPQGERTNQHGHFTPQPSQQTLQPQMYYQRPSSAHSMSYPQTAYANQMMTPVASPQPMYQKPAIFVQPQESPFLQTLDTDFYAPATPPLSSCGSNISSPPSTYDLLPTPVNAFFPGEGIEGVKQGCEGEVFAELLSTGIEWRSATPPMTPVYIQPSQGSYLLSATSCPSLSPSPSPLPRSFSVEAENNFCNPRDLTVSASEQLTLCPVDEEHKLVFKGEVAKVDEAESSFAFTGLPTFEPLFELDCEDDFTGLVAFPTSEIQLPAGKRQRTVEEDFVSEASFTDFEEDLSLPLTPAESEDDNMSVAPKKRSIKRARSEQSEAESDYQVFD</sequence>
<organism evidence="1 2">
    <name type="scientific">Boeremia exigua</name>
    <dbReference type="NCBI Taxonomy" id="749465"/>
    <lineage>
        <taxon>Eukaryota</taxon>
        <taxon>Fungi</taxon>
        <taxon>Dikarya</taxon>
        <taxon>Ascomycota</taxon>
        <taxon>Pezizomycotina</taxon>
        <taxon>Dothideomycetes</taxon>
        <taxon>Pleosporomycetidae</taxon>
        <taxon>Pleosporales</taxon>
        <taxon>Pleosporineae</taxon>
        <taxon>Didymellaceae</taxon>
        <taxon>Boeremia</taxon>
    </lineage>
</organism>
<name>A0ACC2HZ86_9PLEO</name>
<proteinExistence type="predicted"/>
<dbReference type="EMBL" id="JAPHNI010000801">
    <property type="protein sequence ID" value="KAJ8108113.1"/>
    <property type="molecule type" value="Genomic_DNA"/>
</dbReference>